<gene>
    <name evidence="4" type="primary">LOC109465027</name>
</gene>
<dbReference type="KEGG" id="bbel:109465027"/>
<accession>A0A6P4Y5P8</accession>
<reference evidence="4" key="1">
    <citation type="submission" date="2025-08" db="UniProtKB">
        <authorList>
            <consortium name="RefSeq"/>
        </authorList>
    </citation>
    <scope>IDENTIFICATION</scope>
    <source>
        <tissue evidence="4">Gonad</tissue>
    </source>
</reference>
<keyword evidence="2" id="KW-0812">Transmembrane</keyword>
<organism evidence="3 4">
    <name type="scientific">Branchiostoma belcheri</name>
    <name type="common">Amphioxus</name>
    <dbReference type="NCBI Taxonomy" id="7741"/>
    <lineage>
        <taxon>Eukaryota</taxon>
        <taxon>Metazoa</taxon>
        <taxon>Chordata</taxon>
        <taxon>Cephalochordata</taxon>
        <taxon>Leptocardii</taxon>
        <taxon>Amphioxiformes</taxon>
        <taxon>Branchiostomatidae</taxon>
        <taxon>Branchiostoma</taxon>
    </lineage>
</organism>
<evidence type="ECO:0000313" key="4">
    <source>
        <dbReference type="RefSeq" id="XP_019617709.1"/>
    </source>
</evidence>
<dbReference type="GeneID" id="109465027"/>
<evidence type="ECO:0000313" key="3">
    <source>
        <dbReference type="Proteomes" id="UP000515135"/>
    </source>
</evidence>
<dbReference type="RefSeq" id="XP_019617709.1">
    <property type="nucleotide sequence ID" value="XM_019762150.1"/>
</dbReference>
<dbReference type="Proteomes" id="UP000515135">
    <property type="component" value="Unplaced"/>
</dbReference>
<proteinExistence type="predicted"/>
<dbReference type="AlphaFoldDB" id="A0A6P4Y5P8"/>
<sequence>MLPNRTEVHDDRPEKQHITLGFTLALVTVGLFCLGLTLIYVYRKRQLAGRNNGRNSHFQTGNRGEPTESMEMKNINARGRASSSPVVMLQDNIFDRLHRRTHLKRQCSVPNNPANKNGRRSAHDTPFDAPHYWEIPDSLVDSTQQPAPGKLDAPNYWEIPDALVDSVPNSEIGTTREIALANSTRDPPKDD</sequence>
<feature type="region of interest" description="Disordered" evidence="1">
    <location>
        <begin position="168"/>
        <end position="191"/>
    </location>
</feature>
<keyword evidence="3" id="KW-1185">Reference proteome</keyword>
<keyword evidence="2" id="KW-0472">Membrane</keyword>
<evidence type="ECO:0000256" key="1">
    <source>
        <dbReference type="SAM" id="MobiDB-lite"/>
    </source>
</evidence>
<evidence type="ECO:0000256" key="2">
    <source>
        <dbReference type="SAM" id="Phobius"/>
    </source>
</evidence>
<keyword evidence="2" id="KW-1133">Transmembrane helix</keyword>
<feature type="transmembrane region" description="Helical" evidence="2">
    <location>
        <begin position="20"/>
        <end position="42"/>
    </location>
</feature>
<feature type="region of interest" description="Disordered" evidence="1">
    <location>
        <begin position="105"/>
        <end position="125"/>
    </location>
</feature>
<name>A0A6P4Y5P8_BRABE</name>
<protein>
    <submittedName>
        <fullName evidence="4">Uncharacterized protein LOC109465027</fullName>
    </submittedName>
</protein>